<comment type="cofactor">
    <cofactor evidence="13">
        <name>thiamine diphosphate</name>
        <dbReference type="ChEBI" id="CHEBI:58937"/>
    </cofactor>
    <text evidence="13">Binds 1 thiamine pyrophosphate per subunit. During the reaction, the substrate forms a covalent intermediate with the cofactor.</text>
</comment>
<feature type="site" description="Important for catalytic activity" evidence="15">
    <location>
        <position position="267"/>
    </location>
</feature>
<evidence type="ECO:0000256" key="5">
    <source>
        <dbReference type="ARBA" id="ARBA00022679"/>
    </source>
</evidence>
<evidence type="ECO:0000256" key="11">
    <source>
        <dbReference type="PIRSR" id="PIRSR605478-1"/>
    </source>
</evidence>
<dbReference type="InterPro" id="IPR005475">
    <property type="entry name" value="Transketolase-like_Pyr-bd"/>
</dbReference>
<evidence type="ECO:0000256" key="16">
    <source>
        <dbReference type="RuleBase" id="RU004996"/>
    </source>
</evidence>
<dbReference type="CDD" id="cd02012">
    <property type="entry name" value="TPP_TK"/>
    <property type="match status" value="1"/>
</dbReference>
<feature type="binding site" evidence="12">
    <location>
        <position position="476"/>
    </location>
    <ligand>
        <name>substrate</name>
    </ligand>
</feature>
<feature type="binding site" evidence="13">
    <location>
        <begin position="120"/>
        <end position="122"/>
    </location>
    <ligand>
        <name>thiamine diphosphate</name>
        <dbReference type="ChEBI" id="CHEBI:58937"/>
    </ligand>
</feature>
<evidence type="ECO:0000256" key="9">
    <source>
        <dbReference type="ARBA" id="ARBA00049473"/>
    </source>
</evidence>
<dbReference type="InterPro" id="IPR029061">
    <property type="entry name" value="THDP-binding"/>
</dbReference>
<dbReference type="InterPro" id="IPR055152">
    <property type="entry name" value="Transketolase-like_C_2"/>
</dbReference>
<feature type="binding site" evidence="14">
    <location>
        <position position="191"/>
    </location>
    <ligand>
        <name>Mg(2+)</name>
        <dbReference type="ChEBI" id="CHEBI:18420"/>
    </ligand>
</feature>
<keyword evidence="16" id="KW-0106">Calcium</keyword>
<evidence type="ECO:0000256" key="2">
    <source>
        <dbReference type="ARBA" id="ARBA00011738"/>
    </source>
</evidence>
<dbReference type="KEGG" id="hfv:R50_1691"/>
<keyword evidence="5 16" id="KW-0808">Transferase</keyword>
<feature type="binding site" evidence="14">
    <location>
        <position position="161"/>
    </location>
    <ligand>
        <name>Mg(2+)</name>
        <dbReference type="ChEBI" id="CHEBI:18420"/>
    </ligand>
</feature>
<feature type="domain" description="Transketolase-like pyrimidine-binding" evidence="17">
    <location>
        <begin position="358"/>
        <end position="528"/>
    </location>
</feature>
<dbReference type="SUPFAM" id="SSF52518">
    <property type="entry name" value="Thiamin diphosphate-binding fold (THDP-binding)"/>
    <property type="match status" value="2"/>
</dbReference>
<evidence type="ECO:0000256" key="6">
    <source>
        <dbReference type="ARBA" id="ARBA00022723"/>
    </source>
</evidence>
<dbReference type="Proteomes" id="UP000503399">
    <property type="component" value="Chromosome"/>
</dbReference>
<dbReference type="InterPro" id="IPR033247">
    <property type="entry name" value="Transketolase_fam"/>
</dbReference>
<evidence type="ECO:0000256" key="10">
    <source>
        <dbReference type="NCBIfam" id="TIGR00232"/>
    </source>
</evidence>
<dbReference type="AlphaFoldDB" id="A0A6F8ZHR5"/>
<dbReference type="InterPro" id="IPR049557">
    <property type="entry name" value="Transketolase_CS"/>
</dbReference>
<feature type="active site" description="Proton donor" evidence="11">
    <location>
        <position position="415"/>
    </location>
</feature>
<dbReference type="PROSITE" id="PS00802">
    <property type="entry name" value="TRANSKETOLASE_2"/>
    <property type="match status" value="1"/>
</dbReference>
<feature type="binding site" evidence="13">
    <location>
        <position position="72"/>
    </location>
    <ligand>
        <name>thiamine diphosphate</name>
        <dbReference type="ChEBI" id="CHEBI:58937"/>
    </ligand>
</feature>
<dbReference type="InterPro" id="IPR020826">
    <property type="entry name" value="Transketolase_BS"/>
</dbReference>
<feature type="binding site" evidence="12">
    <location>
        <position position="361"/>
    </location>
    <ligand>
        <name>substrate</name>
    </ligand>
</feature>
<evidence type="ECO:0000256" key="15">
    <source>
        <dbReference type="PIRSR" id="PIRSR605478-5"/>
    </source>
</evidence>
<feature type="binding site" evidence="12">
    <location>
        <position position="32"/>
    </location>
    <ligand>
        <name>substrate</name>
    </ligand>
</feature>
<dbReference type="SMART" id="SM00861">
    <property type="entry name" value="Transket_pyr"/>
    <property type="match status" value="1"/>
</dbReference>
<feature type="binding site" evidence="12">
    <location>
        <position position="388"/>
    </location>
    <ligand>
        <name>substrate</name>
    </ligand>
</feature>
<dbReference type="FunFam" id="3.40.50.970:FF:000004">
    <property type="entry name" value="Transketolase"/>
    <property type="match status" value="1"/>
</dbReference>
<feature type="binding site" evidence="12">
    <location>
        <position position="267"/>
    </location>
    <ligand>
        <name>substrate</name>
    </ligand>
</feature>
<dbReference type="GO" id="GO:0046872">
    <property type="term" value="F:metal ion binding"/>
    <property type="evidence" value="ECO:0007669"/>
    <property type="project" value="UniProtKB-KW"/>
</dbReference>
<organism evidence="18 19">
    <name type="scientific">Candidatus Hydrogenisulfobacillus filiaventi</name>
    <dbReference type="NCBI Taxonomy" id="2707344"/>
    <lineage>
        <taxon>Bacteria</taxon>
        <taxon>Bacillati</taxon>
        <taxon>Bacillota</taxon>
        <taxon>Clostridia</taxon>
        <taxon>Eubacteriales</taxon>
        <taxon>Clostridiales Family XVII. Incertae Sedis</taxon>
        <taxon>Candidatus Hydrogenisulfobacillus</taxon>
    </lineage>
</organism>
<accession>A0A6F8ZHR5</accession>
<evidence type="ECO:0000256" key="3">
    <source>
        <dbReference type="ARBA" id="ARBA00013152"/>
    </source>
</evidence>
<evidence type="ECO:0000256" key="7">
    <source>
        <dbReference type="ARBA" id="ARBA00022842"/>
    </source>
</evidence>
<dbReference type="GO" id="GO:0004802">
    <property type="term" value="F:transketolase activity"/>
    <property type="evidence" value="ECO:0007669"/>
    <property type="project" value="UniProtKB-UniRule"/>
</dbReference>
<reference evidence="18 19" key="1">
    <citation type="submission" date="2020-02" db="EMBL/GenBank/DDBJ databases">
        <authorList>
            <person name="Hogendoorn C."/>
        </authorList>
    </citation>
    <scope>NUCLEOTIDE SEQUENCE [LARGE SCALE GENOMIC DNA]</scope>
    <source>
        <strain evidence="18">R501</strain>
    </source>
</reference>
<feature type="binding site" evidence="13">
    <location>
        <position position="162"/>
    </location>
    <ligand>
        <name>thiamine diphosphate</name>
        <dbReference type="ChEBI" id="CHEBI:58937"/>
    </ligand>
</feature>
<feature type="binding site" evidence="12">
    <location>
        <position position="523"/>
    </location>
    <ligand>
        <name>substrate</name>
    </ligand>
</feature>
<dbReference type="Gene3D" id="3.40.50.970">
    <property type="match status" value="2"/>
</dbReference>
<protein>
    <recommendedName>
        <fullName evidence="4 10">Transketolase</fullName>
        <ecNumber evidence="3 10">2.2.1.1</ecNumber>
    </recommendedName>
</protein>
<dbReference type="CDD" id="cd07033">
    <property type="entry name" value="TPP_PYR_DXS_TK_like"/>
    <property type="match status" value="1"/>
</dbReference>
<feature type="site" description="Important for catalytic activity" evidence="15">
    <location>
        <position position="32"/>
    </location>
</feature>
<dbReference type="GO" id="GO:0005829">
    <property type="term" value="C:cytosol"/>
    <property type="evidence" value="ECO:0007669"/>
    <property type="project" value="TreeGrafter"/>
</dbReference>
<keyword evidence="8 13" id="KW-0786">Thiamine pyrophosphate</keyword>
<evidence type="ECO:0000256" key="14">
    <source>
        <dbReference type="PIRSR" id="PIRSR605478-4"/>
    </source>
</evidence>
<comment type="cofactor">
    <cofactor evidence="16">
        <name>Mg(2+)</name>
        <dbReference type="ChEBI" id="CHEBI:18420"/>
    </cofactor>
    <cofactor evidence="16">
        <name>Ca(2+)</name>
        <dbReference type="ChEBI" id="CHEBI:29108"/>
    </cofactor>
    <cofactor evidence="16">
        <name>Mn(2+)</name>
        <dbReference type="ChEBI" id="CHEBI:29035"/>
    </cofactor>
    <cofactor evidence="16">
        <name>Co(2+)</name>
        <dbReference type="ChEBI" id="CHEBI:48828"/>
    </cofactor>
    <text evidence="16">Binds 1 Mg(2+) ion per subunit. Can also utilize other divalent metal cations, such as Ca(2+), Mn(2+) and Co(2+).</text>
</comment>
<dbReference type="PANTHER" id="PTHR43522:SF2">
    <property type="entry name" value="TRANSKETOLASE 1-RELATED"/>
    <property type="match status" value="1"/>
</dbReference>
<feature type="binding site" evidence="13">
    <location>
        <position position="191"/>
    </location>
    <ligand>
        <name>thiamine diphosphate</name>
        <dbReference type="ChEBI" id="CHEBI:58937"/>
    </ligand>
</feature>
<gene>
    <name evidence="18" type="primary">tktA</name>
    <name evidence="18" type="ORF">R50_1691</name>
</gene>
<evidence type="ECO:0000256" key="13">
    <source>
        <dbReference type="PIRSR" id="PIRSR605478-3"/>
    </source>
</evidence>
<dbReference type="PROSITE" id="PS00801">
    <property type="entry name" value="TRANSKETOLASE_1"/>
    <property type="match status" value="1"/>
</dbReference>
<keyword evidence="6 14" id="KW-0479">Metal-binding</keyword>
<keyword evidence="19" id="KW-1185">Reference proteome</keyword>
<evidence type="ECO:0000259" key="17">
    <source>
        <dbReference type="SMART" id="SM00861"/>
    </source>
</evidence>
<name>A0A6F8ZHR5_9FIRM</name>
<dbReference type="SUPFAM" id="SSF52922">
    <property type="entry name" value="TK C-terminal domain-like"/>
    <property type="match status" value="1"/>
</dbReference>
<feature type="binding site" evidence="12">
    <location>
        <position position="464"/>
    </location>
    <ligand>
        <name>substrate</name>
    </ligand>
</feature>
<evidence type="ECO:0000256" key="1">
    <source>
        <dbReference type="ARBA" id="ARBA00007131"/>
    </source>
</evidence>
<dbReference type="EMBL" id="LR778114">
    <property type="protein sequence ID" value="CAB1129192.1"/>
    <property type="molecule type" value="Genomic_DNA"/>
</dbReference>
<comment type="similarity">
    <text evidence="1 16">Belongs to the transketolase family.</text>
</comment>
<comment type="cofactor">
    <cofactor evidence="14">
        <name>Mg(2+)</name>
        <dbReference type="ChEBI" id="CHEBI:18420"/>
    </cofactor>
    <text evidence="14">Binds 1 Mg(2+) ion per subunit. Can also utilize other divalent metal cations, such as Ca(2+), Mn(2+) and Co(2+).</text>
</comment>
<comment type="catalytic activity">
    <reaction evidence="9 16">
        <text>D-sedoheptulose 7-phosphate + D-glyceraldehyde 3-phosphate = aldehydo-D-ribose 5-phosphate + D-xylulose 5-phosphate</text>
        <dbReference type="Rhea" id="RHEA:10508"/>
        <dbReference type="ChEBI" id="CHEBI:57483"/>
        <dbReference type="ChEBI" id="CHEBI:57737"/>
        <dbReference type="ChEBI" id="CHEBI:58273"/>
        <dbReference type="ChEBI" id="CHEBI:59776"/>
        <dbReference type="EC" id="2.2.1.1"/>
    </reaction>
</comment>
<dbReference type="GO" id="GO:0006098">
    <property type="term" value="P:pentose-phosphate shunt"/>
    <property type="evidence" value="ECO:0007669"/>
    <property type="project" value="TreeGrafter"/>
</dbReference>
<dbReference type="EC" id="2.2.1.1" evidence="3 10"/>
<feature type="binding site" evidence="12">
    <location>
        <position position="472"/>
    </location>
    <ligand>
        <name>substrate</name>
    </ligand>
</feature>
<dbReference type="InterPro" id="IPR005474">
    <property type="entry name" value="Transketolase_N"/>
</dbReference>
<dbReference type="InterPro" id="IPR009014">
    <property type="entry name" value="Transketo_C/PFOR_II"/>
</dbReference>
<evidence type="ECO:0000313" key="19">
    <source>
        <dbReference type="Proteomes" id="UP000503399"/>
    </source>
</evidence>
<feature type="binding site" evidence="14">
    <location>
        <position position="193"/>
    </location>
    <ligand>
        <name>Mg(2+)</name>
        <dbReference type="ChEBI" id="CHEBI:18420"/>
    </ligand>
</feature>
<dbReference type="Pfam" id="PF02779">
    <property type="entry name" value="Transket_pyr"/>
    <property type="match status" value="1"/>
</dbReference>
<evidence type="ECO:0000256" key="4">
    <source>
        <dbReference type="ARBA" id="ARBA00016662"/>
    </source>
</evidence>
<dbReference type="FunFam" id="3.40.50.970:FF:000003">
    <property type="entry name" value="Transketolase"/>
    <property type="match status" value="1"/>
</dbReference>
<proteinExistence type="inferred from homology"/>
<keyword evidence="7 14" id="KW-0460">Magnesium</keyword>
<dbReference type="NCBIfam" id="TIGR00232">
    <property type="entry name" value="tktlase_bact"/>
    <property type="match status" value="1"/>
</dbReference>
<dbReference type="Pfam" id="PF00456">
    <property type="entry name" value="Transketolase_N"/>
    <property type="match status" value="1"/>
</dbReference>
<dbReference type="InterPro" id="IPR005478">
    <property type="entry name" value="Transketolase_bac-like"/>
</dbReference>
<evidence type="ECO:0000256" key="8">
    <source>
        <dbReference type="ARBA" id="ARBA00023052"/>
    </source>
</evidence>
<dbReference type="PANTHER" id="PTHR43522">
    <property type="entry name" value="TRANSKETOLASE"/>
    <property type="match status" value="1"/>
</dbReference>
<comment type="function">
    <text evidence="16">Catalyzes the transfer of a two-carbon ketol group from a ketose donor to an aldose acceptor, via a covalent intermediate with the cofactor thiamine pyrophosphate.</text>
</comment>
<evidence type="ECO:0000313" key="18">
    <source>
        <dbReference type="EMBL" id="CAB1129192.1"/>
    </source>
</evidence>
<dbReference type="Gene3D" id="3.40.50.920">
    <property type="match status" value="1"/>
</dbReference>
<comment type="subunit">
    <text evidence="2 16">Homodimer.</text>
</comment>
<feature type="binding site" evidence="13">
    <location>
        <position position="440"/>
    </location>
    <ligand>
        <name>thiamine diphosphate</name>
        <dbReference type="ChEBI" id="CHEBI:58937"/>
    </ligand>
</feature>
<feature type="binding site" evidence="13">
    <location>
        <position position="267"/>
    </location>
    <ligand>
        <name>thiamine diphosphate</name>
        <dbReference type="ChEBI" id="CHEBI:58937"/>
    </ligand>
</feature>
<evidence type="ECO:0000256" key="12">
    <source>
        <dbReference type="PIRSR" id="PIRSR605478-2"/>
    </source>
</evidence>
<dbReference type="FunFam" id="3.40.50.920:FF:000003">
    <property type="entry name" value="Transketolase"/>
    <property type="match status" value="1"/>
</dbReference>
<dbReference type="Pfam" id="PF22613">
    <property type="entry name" value="Transketolase_C_1"/>
    <property type="match status" value="1"/>
</dbReference>
<sequence>MATVRESTLEQLAITTIRTLAMDAVEQAQSGHPGLPMGAAPMAYVLWTDFLKHNPADPAWPDRDRFVLSAGHGSMLLYALLHLTGYDLPLEELKRFRQWGSKTPGHPEYGLTPGVETTTGPLGQGIATAVGMALAERFLAARYNRPDLPIVDHMTYVLAGDGDLMEGVSGEASSLAGHLGLGKLVVLYDDNHVSIEGATDLAFTEDVLARYAAYGWHTQRVADGNDLDAIRAALEAARTVTDRPSIIAVRTHIGYGSPHKQDSASSHGAPLGQEEVKLTKEAYGWPVEPPFYVPEEVRSFMARARETGARRQAEWEALWERYRAAYPQEAAELARTWEHTLPAGWDQDLPQFEPGKKIATRSASGQVLNVLAQRIPTLIGGSADLAPSNNTLIKGEADQSAAHPEGRNLHFGVREHAMGAMLNGMSLHGLRVYGGTFLVFANYMRPAIRLAALMHQPVTYVFTHDSIGLGEDGPTHQPIEHLAALRAMPNLIVIRPADANETREAWKVALASTRTPVALALSRQNLPVITSGTPAVDKGAYVLREASGSGLPDLILMATGSEVAVALEAADRLEAEGVRTRVVSFPSWELFEQQPAAYRESVLPAAVDARIAIEAASPMGWERYVGTRGRIIGMTGFGASAPYEVLFREYGFTPEHVVEVYREMRG</sequence>